<proteinExistence type="predicted"/>
<sequence>MSKKLKSLPSIDLPQQPQACKGCLWGKWVGTSQVCSLPRCVPEQLTSSKKKQLRRKAIS</sequence>
<comment type="caution">
    <text evidence="1">The sequence shown here is derived from an EMBL/GenBank/DDBJ whole genome shotgun (WGS) entry which is preliminary data.</text>
</comment>
<dbReference type="RefSeq" id="WP_210088422.1">
    <property type="nucleotide sequence ID" value="NZ_JAGGKG010000005.1"/>
</dbReference>
<accession>A0ABS4FQ80</accession>
<gene>
    <name evidence="1" type="ORF">J2Z32_001367</name>
</gene>
<evidence type="ECO:0000313" key="1">
    <source>
        <dbReference type="EMBL" id="MBP1904743.1"/>
    </source>
</evidence>
<name>A0ABS4FQ80_9BACL</name>
<evidence type="ECO:0000313" key="2">
    <source>
        <dbReference type="Proteomes" id="UP001519272"/>
    </source>
</evidence>
<keyword evidence="2" id="KW-1185">Reference proteome</keyword>
<dbReference type="EMBL" id="JAGGKG010000005">
    <property type="protein sequence ID" value="MBP1904743.1"/>
    <property type="molecule type" value="Genomic_DNA"/>
</dbReference>
<protein>
    <submittedName>
        <fullName evidence="1">Uncharacterized protein</fullName>
    </submittedName>
</protein>
<reference evidence="1 2" key="1">
    <citation type="submission" date="2021-03" db="EMBL/GenBank/DDBJ databases">
        <title>Genomic Encyclopedia of Type Strains, Phase IV (KMG-IV): sequencing the most valuable type-strain genomes for metagenomic binning, comparative biology and taxonomic classification.</title>
        <authorList>
            <person name="Goeker M."/>
        </authorList>
    </citation>
    <scope>NUCLEOTIDE SEQUENCE [LARGE SCALE GENOMIC DNA]</scope>
    <source>
        <strain evidence="1 2">DSM 14349</strain>
    </source>
</reference>
<organism evidence="1 2">
    <name type="scientific">Paenibacillus turicensis</name>
    <dbReference type="NCBI Taxonomy" id="160487"/>
    <lineage>
        <taxon>Bacteria</taxon>
        <taxon>Bacillati</taxon>
        <taxon>Bacillota</taxon>
        <taxon>Bacilli</taxon>
        <taxon>Bacillales</taxon>
        <taxon>Paenibacillaceae</taxon>
        <taxon>Paenibacillus</taxon>
    </lineage>
</organism>
<dbReference type="Proteomes" id="UP001519272">
    <property type="component" value="Unassembled WGS sequence"/>
</dbReference>